<dbReference type="SUPFAM" id="SSF55729">
    <property type="entry name" value="Acyl-CoA N-acyltransferases (Nat)"/>
    <property type="match status" value="1"/>
</dbReference>
<organism evidence="6 7">
    <name type="scientific">Streptomyces qinglanensis</name>
    <dbReference type="NCBI Taxonomy" id="943816"/>
    <lineage>
        <taxon>Bacteria</taxon>
        <taxon>Bacillati</taxon>
        <taxon>Actinomycetota</taxon>
        <taxon>Actinomycetes</taxon>
        <taxon>Kitasatosporales</taxon>
        <taxon>Streptomycetaceae</taxon>
        <taxon>Streptomyces</taxon>
    </lineage>
</organism>
<reference evidence="6 7" key="1">
    <citation type="journal article" date="2016" name="Front. Microbiol.">
        <title>Comparative Genomics Analysis of Streptomyces Species Reveals Their Adaptation to the Marine Environment and Their Diversity at the Genomic Level.</title>
        <authorList>
            <person name="Tian X."/>
            <person name="Zhang Z."/>
            <person name="Yang T."/>
            <person name="Chen M."/>
            <person name="Li J."/>
            <person name="Chen F."/>
            <person name="Yang J."/>
            <person name="Li W."/>
            <person name="Zhang B."/>
            <person name="Zhang Z."/>
            <person name="Wu J."/>
            <person name="Zhang C."/>
            <person name="Long L."/>
            <person name="Xiao J."/>
        </authorList>
    </citation>
    <scope>NUCLEOTIDE SEQUENCE [LARGE SCALE GENOMIC DNA]</scope>
    <source>
        <strain evidence="6 7">SCSIO M10379</strain>
    </source>
</reference>
<sequence>MTTEPQVLQPSEWDAWYASLQSAFAADETSEEQELYRSLTETERSIGVWDEGRPVATAGLLSFRMAVPGGAVVPAAGVTMVSVAPTHRRRGLLRSMMRRQLDDVREAGEESLAVLTASEAGIYGRFGYGLAARSLSARIDTARVALELPAGTADEAAGLRLRQSDEAASLLAECESVYARAVPRRPGMLERRPGWERVPLVDPERTREGASPLRCVVVLRDGEPVGYARYAVRLHWTQTGAAEGEVRLRELEALDPAGHAALWRFLWGIDLTSAVVADDRPLDDPWLHLVNDPRRCATAFRDALYLRPVEVGGALAARGYAAPVEVVLEVEDAFCPWNTGRWRLSGDAKGAVCEPTRDAADLSLSVRELGRAYLGGTSLAALAGAGLVREQRPGSGALAAVSAAFGSDVQPWLPHGF</sequence>
<dbReference type="InterPro" id="IPR041380">
    <property type="entry name" value="Acetyltransf_17"/>
</dbReference>
<gene>
    <name evidence="6" type="ORF">AN217_07770</name>
</gene>
<dbReference type="PATRIC" id="fig|943816.4.peg.933"/>
<feature type="binding site" evidence="4">
    <location>
        <begin position="81"/>
        <end position="83"/>
    </location>
    <ligand>
        <name>acetyl-CoA</name>
        <dbReference type="ChEBI" id="CHEBI:57288"/>
    </ligand>
</feature>
<proteinExistence type="inferred from homology"/>
<dbReference type="PROSITE" id="PS51186">
    <property type="entry name" value="GNAT"/>
    <property type="match status" value="1"/>
</dbReference>
<dbReference type="EMBL" id="LJGV01000022">
    <property type="protein sequence ID" value="OEU97766.1"/>
    <property type="molecule type" value="Genomic_DNA"/>
</dbReference>
<feature type="binding site" evidence="4">
    <location>
        <begin position="118"/>
        <end position="119"/>
    </location>
    <ligand>
        <name>acetyl-CoA</name>
        <dbReference type="ChEBI" id="CHEBI:57288"/>
    </ligand>
</feature>
<dbReference type="InterPro" id="IPR022902">
    <property type="entry name" value="NAcTrfase_Eis"/>
</dbReference>
<dbReference type="PANTHER" id="PTHR37817">
    <property type="entry name" value="N-ACETYLTRANSFERASE EIS"/>
    <property type="match status" value="1"/>
</dbReference>
<accession>A0A1E7K1N8</accession>
<comment type="caution">
    <text evidence="6">The sequence shown here is derived from an EMBL/GenBank/DDBJ whole genome shotgun (WGS) entry which is preliminary data.</text>
</comment>
<dbReference type="GO" id="GO:0030649">
    <property type="term" value="P:aminoglycoside antibiotic catabolic process"/>
    <property type="evidence" value="ECO:0007669"/>
    <property type="project" value="TreeGrafter"/>
</dbReference>
<evidence type="ECO:0000313" key="7">
    <source>
        <dbReference type="Proteomes" id="UP000175829"/>
    </source>
</evidence>
<dbReference type="GO" id="GO:0034069">
    <property type="term" value="F:aminoglycoside N-acetyltransferase activity"/>
    <property type="evidence" value="ECO:0007669"/>
    <property type="project" value="TreeGrafter"/>
</dbReference>
<feature type="domain" description="N-acetyltransferase" evidence="5">
    <location>
        <begin position="3"/>
        <end position="149"/>
    </location>
</feature>
<name>A0A1E7K1N8_9ACTN</name>
<dbReference type="InterPro" id="IPR000182">
    <property type="entry name" value="GNAT_dom"/>
</dbReference>
<dbReference type="InterPro" id="IPR025559">
    <property type="entry name" value="Eis_dom"/>
</dbReference>
<protein>
    <recommendedName>
        <fullName evidence="5">N-acetyltransferase domain-containing protein</fullName>
    </recommendedName>
</protein>
<dbReference type="RefSeq" id="WP_069991199.1">
    <property type="nucleotide sequence ID" value="NZ_LJGV01000022.1"/>
</dbReference>
<dbReference type="InterPro" id="IPR051554">
    <property type="entry name" value="Acetyltransferase_Eis"/>
</dbReference>
<keyword evidence="3 4" id="KW-0012">Acyltransferase</keyword>
<evidence type="ECO:0000313" key="6">
    <source>
        <dbReference type="EMBL" id="OEU97766.1"/>
    </source>
</evidence>
<dbReference type="HAMAP" id="MF_01812">
    <property type="entry name" value="Eis"/>
    <property type="match status" value="1"/>
</dbReference>
<keyword evidence="2 4" id="KW-0808">Transferase</keyword>
<dbReference type="Gene3D" id="3.30.1050.10">
    <property type="entry name" value="SCP2 sterol-binding domain"/>
    <property type="match status" value="1"/>
</dbReference>
<evidence type="ECO:0000256" key="2">
    <source>
        <dbReference type="ARBA" id="ARBA00022679"/>
    </source>
</evidence>
<feature type="binding site" evidence="4">
    <location>
        <begin position="89"/>
        <end position="94"/>
    </location>
    <ligand>
        <name>acetyl-CoA</name>
        <dbReference type="ChEBI" id="CHEBI:57288"/>
    </ligand>
</feature>
<dbReference type="NCBIfam" id="NF002367">
    <property type="entry name" value="PRK01346.1-4"/>
    <property type="match status" value="1"/>
</dbReference>
<dbReference type="Pfam" id="PF13527">
    <property type="entry name" value="Acetyltransf_9"/>
    <property type="match status" value="1"/>
</dbReference>
<dbReference type="Gene3D" id="3.40.630.30">
    <property type="match status" value="2"/>
</dbReference>
<comment type="subunit">
    <text evidence="4">Homohexamer; trimer of dimers.</text>
</comment>
<dbReference type="Pfam" id="PF17668">
    <property type="entry name" value="Acetyltransf_17"/>
    <property type="match status" value="1"/>
</dbReference>
<feature type="active site" description="Proton acceptor; via carboxylate" evidence="4">
    <location>
        <position position="417"/>
    </location>
</feature>
<dbReference type="AlphaFoldDB" id="A0A1E7K1N8"/>
<evidence type="ECO:0000259" key="5">
    <source>
        <dbReference type="PROSITE" id="PS51186"/>
    </source>
</evidence>
<dbReference type="Proteomes" id="UP000175829">
    <property type="component" value="Unassembled WGS sequence"/>
</dbReference>
<dbReference type="InterPro" id="IPR016181">
    <property type="entry name" value="Acyl_CoA_acyltransferase"/>
</dbReference>
<feature type="active site" description="Proton donor" evidence="4">
    <location>
        <position position="123"/>
    </location>
</feature>
<evidence type="ECO:0000256" key="3">
    <source>
        <dbReference type="ARBA" id="ARBA00023315"/>
    </source>
</evidence>
<dbReference type="Pfam" id="PF13530">
    <property type="entry name" value="SCP2_2"/>
    <property type="match status" value="1"/>
</dbReference>
<dbReference type="InterPro" id="IPR036527">
    <property type="entry name" value="SCP2_sterol-bd_dom_sf"/>
</dbReference>
<dbReference type="PANTHER" id="PTHR37817:SF1">
    <property type="entry name" value="N-ACETYLTRANSFERASE EIS"/>
    <property type="match status" value="1"/>
</dbReference>
<dbReference type="CDD" id="cd04301">
    <property type="entry name" value="NAT_SF"/>
    <property type="match status" value="1"/>
</dbReference>
<dbReference type="SUPFAM" id="SSF55718">
    <property type="entry name" value="SCP-like"/>
    <property type="match status" value="1"/>
</dbReference>
<evidence type="ECO:0000256" key="1">
    <source>
        <dbReference type="ARBA" id="ARBA00009213"/>
    </source>
</evidence>
<evidence type="ECO:0000256" key="4">
    <source>
        <dbReference type="HAMAP-Rule" id="MF_01812"/>
    </source>
</evidence>
<comment type="similarity">
    <text evidence="1 4">Belongs to the acetyltransferase Eis family.</text>
</comment>